<dbReference type="GO" id="GO:0016757">
    <property type="term" value="F:glycosyltransferase activity"/>
    <property type="evidence" value="ECO:0007669"/>
    <property type="project" value="UniProtKB-KW"/>
</dbReference>
<dbReference type="PANTHER" id="PTHR32044:SF80">
    <property type="entry name" value="XYLOGLUCAN GLYCOSYLTRANSFERASE 2-RELATED"/>
    <property type="match status" value="1"/>
</dbReference>
<evidence type="ECO:0000256" key="9">
    <source>
        <dbReference type="SAM" id="Phobius"/>
    </source>
</evidence>
<evidence type="ECO:0000256" key="5">
    <source>
        <dbReference type="ARBA" id="ARBA00022989"/>
    </source>
</evidence>
<keyword evidence="6" id="KW-0333">Golgi apparatus</keyword>
<comment type="caution">
    <text evidence="10">The sequence shown here is derived from an EMBL/GenBank/DDBJ whole genome shotgun (WGS) entry which is preliminary data.</text>
</comment>
<dbReference type="OrthoDB" id="9806824at2"/>
<comment type="subcellular location">
    <subcellularLocation>
        <location evidence="1">Golgi apparatus membrane</location>
        <topology evidence="1">Multi-pass membrane protein</topology>
    </subcellularLocation>
</comment>
<proteinExistence type="predicted"/>
<feature type="transmembrane region" description="Helical" evidence="9">
    <location>
        <begin position="6"/>
        <end position="29"/>
    </location>
</feature>
<dbReference type="AlphaFoldDB" id="A0A5C6UVJ9"/>
<dbReference type="InterPro" id="IPR029044">
    <property type="entry name" value="Nucleotide-diphossugar_trans"/>
</dbReference>
<dbReference type="RefSeq" id="WP_147015137.1">
    <property type="nucleotide sequence ID" value="NZ_VORB01000009.1"/>
</dbReference>
<feature type="transmembrane region" description="Helical" evidence="9">
    <location>
        <begin position="431"/>
        <end position="452"/>
    </location>
</feature>
<dbReference type="Pfam" id="PF13641">
    <property type="entry name" value="Glyco_tranf_2_3"/>
    <property type="match status" value="1"/>
</dbReference>
<evidence type="ECO:0000313" key="10">
    <source>
        <dbReference type="EMBL" id="TXC76999.1"/>
    </source>
</evidence>
<feature type="transmembrane region" description="Helical" evidence="9">
    <location>
        <begin position="340"/>
        <end position="361"/>
    </location>
</feature>
<keyword evidence="11" id="KW-1185">Reference proteome</keyword>
<protein>
    <submittedName>
        <fullName evidence="10">Glycosyltransferase</fullName>
    </submittedName>
</protein>
<accession>A0A5C6UVJ9</accession>
<evidence type="ECO:0000256" key="7">
    <source>
        <dbReference type="ARBA" id="ARBA00023136"/>
    </source>
</evidence>
<keyword evidence="8" id="KW-0961">Cell wall biogenesis/degradation</keyword>
<feature type="transmembrane region" description="Helical" evidence="9">
    <location>
        <begin position="458"/>
        <end position="480"/>
    </location>
</feature>
<evidence type="ECO:0000313" key="11">
    <source>
        <dbReference type="Proteomes" id="UP000321168"/>
    </source>
</evidence>
<dbReference type="SUPFAM" id="SSF53448">
    <property type="entry name" value="Nucleotide-diphospho-sugar transferases"/>
    <property type="match status" value="1"/>
</dbReference>
<evidence type="ECO:0000256" key="4">
    <source>
        <dbReference type="ARBA" id="ARBA00022692"/>
    </source>
</evidence>
<evidence type="ECO:0000256" key="8">
    <source>
        <dbReference type="ARBA" id="ARBA00023316"/>
    </source>
</evidence>
<dbReference type="Gene3D" id="3.90.550.10">
    <property type="entry name" value="Spore Coat Polysaccharide Biosynthesis Protein SpsA, Chain A"/>
    <property type="match status" value="1"/>
</dbReference>
<keyword evidence="2" id="KW-0328">Glycosyltransferase</keyword>
<feature type="transmembrane region" description="Helical" evidence="9">
    <location>
        <begin position="312"/>
        <end position="334"/>
    </location>
</feature>
<dbReference type="EMBL" id="VORB01000009">
    <property type="protein sequence ID" value="TXC76999.1"/>
    <property type="molecule type" value="Genomic_DNA"/>
</dbReference>
<dbReference type="FunFam" id="3.90.550.10:FF:000057">
    <property type="entry name" value="Glycosyltransferase-like protein, family 2"/>
    <property type="match status" value="1"/>
</dbReference>
<organism evidence="10 11">
    <name type="scientific">Luteibaculum oceani</name>
    <dbReference type="NCBI Taxonomy" id="1294296"/>
    <lineage>
        <taxon>Bacteria</taxon>
        <taxon>Pseudomonadati</taxon>
        <taxon>Bacteroidota</taxon>
        <taxon>Flavobacteriia</taxon>
        <taxon>Flavobacteriales</taxon>
        <taxon>Luteibaculaceae</taxon>
        <taxon>Luteibaculum</taxon>
    </lineage>
</organism>
<keyword evidence="5 9" id="KW-1133">Transmembrane helix</keyword>
<evidence type="ECO:0000256" key="6">
    <source>
        <dbReference type="ARBA" id="ARBA00023034"/>
    </source>
</evidence>
<evidence type="ECO:0000256" key="2">
    <source>
        <dbReference type="ARBA" id="ARBA00022676"/>
    </source>
</evidence>
<dbReference type="GO" id="GO:0071555">
    <property type="term" value="P:cell wall organization"/>
    <property type="evidence" value="ECO:0007669"/>
    <property type="project" value="UniProtKB-KW"/>
</dbReference>
<keyword evidence="7 9" id="KW-0472">Membrane</keyword>
<name>A0A5C6UVJ9_9FLAO</name>
<dbReference type="Proteomes" id="UP000321168">
    <property type="component" value="Unassembled WGS sequence"/>
</dbReference>
<keyword evidence="4 9" id="KW-0812">Transmembrane</keyword>
<gene>
    <name evidence="10" type="ORF">FRX97_10330</name>
</gene>
<evidence type="ECO:0000256" key="1">
    <source>
        <dbReference type="ARBA" id="ARBA00004653"/>
    </source>
</evidence>
<reference evidence="10 11" key="1">
    <citation type="submission" date="2019-08" db="EMBL/GenBank/DDBJ databases">
        <title>Genome of Luteibaculum oceani JCM 18817.</title>
        <authorList>
            <person name="Bowman J.P."/>
        </authorList>
    </citation>
    <scope>NUCLEOTIDE SEQUENCE [LARGE SCALE GENOMIC DNA]</scope>
    <source>
        <strain evidence="10 11">JCM 18817</strain>
    </source>
</reference>
<dbReference type="CDD" id="cd06437">
    <property type="entry name" value="CESA_CaSu_A2"/>
    <property type="match status" value="1"/>
</dbReference>
<evidence type="ECO:0000256" key="3">
    <source>
        <dbReference type="ARBA" id="ARBA00022679"/>
    </source>
</evidence>
<sequence length="490" mass="55428">MIVILATYGILLLFISVYVSFQLIHWVAYKRANKGDKNSSGFIVTPEVWPMVTVQLPLFNEKFVVERLIDAVDRLDYPTEKLEIQILDDSTDETTEIIGRKLNDSKLKHSFLHVRRDSREGYKAGALQYGMDRCNGVFIAIFDADFIPPADYLKNTIPQFQSEKIGMVQARWGHINQNDSLLTQMQAFGLDAHFTIEQVGRNAAEAFINFNGTAGVWRKTCIYDSGGWSHDTLTEDLDLSYRAQIRGWKFVYDEQIEVPAELPSNMAALRGQQFRWTKGGAECLRKLVPVLLKSKVGFWQKINGLVHLSNSFLFLAILGCALLSVPSLFIKIHTNEYSSFFNWAGIFVSSLLALCIIYATAYQRTKGDLRGFWWRFPTFLSVSMGLSLHNAIAVLEGYMGKKSPFIRTPKAGDAEDELAFRLSYIKEHISPITWIELGLAMMFAATAVYGIYHLEFGLVPFHTMLAVGYFYIATNSLAVLRPRLNGALQS</sequence>
<dbReference type="PANTHER" id="PTHR32044">
    <property type="entry name" value="GLUCOMANNAN 4-BETA-MANNOSYLTRANSFERASE 9"/>
    <property type="match status" value="1"/>
</dbReference>
<keyword evidence="3 10" id="KW-0808">Transferase</keyword>